<dbReference type="PANTHER" id="PTHR30349">
    <property type="entry name" value="PHAGE INTEGRASE-RELATED"/>
    <property type="match status" value="1"/>
</dbReference>
<dbReference type="Pfam" id="PF00589">
    <property type="entry name" value="Phage_integrase"/>
    <property type="match status" value="1"/>
</dbReference>
<keyword evidence="6" id="KW-1185">Reference proteome</keyword>
<dbReference type="CDD" id="cd01185">
    <property type="entry name" value="INTN1_C_like"/>
    <property type="match status" value="1"/>
</dbReference>
<dbReference type="AlphaFoldDB" id="A0A7G1I0X7"/>
<dbReference type="Gene3D" id="1.10.443.10">
    <property type="entry name" value="Intergrase catalytic core"/>
    <property type="match status" value="1"/>
</dbReference>
<dbReference type="InterPro" id="IPR011010">
    <property type="entry name" value="DNA_brk_join_enz"/>
</dbReference>
<dbReference type="Pfam" id="PF13102">
    <property type="entry name" value="Phage_int_SAM_5"/>
    <property type="match status" value="1"/>
</dbReference>
<dbReference type="InterPro" id="IPR013762">
    <property type="entry name" value="Integrase-like_cat_sf"/>
</dbReference>
<dbReference type="GO" id="GO:0006310">
    <property type="term" value="P:DNA recombination"/>
    <property type="evidence" value="ECO:0007669"/>
    <property type="project" value="UniProtKB-KW"/>
</dbReference>
<dbReference type="Proteomes" id="UP000594042">
    <property type="component" value="Chromosome"/>
</dbReference>
<evidence type="ECO:0000313" key="6">
    <source>
        <dbReference type="Proteomes" id="UP000594042"/>
    </source>
</evidence>
<dbReference type="SUPFAM" id="SSF56349">
    <property type="entry name" value="DNA breaking-rejoining enzymes"/>
    <property type="match status" value="1"/>
</dbReference>
<dbReference type="Gene3D" id="1.10.150.130">
    <property type="match status" value="1"/>
</dbReference>
<dbReference type="InterPro" id="IPR050090">
    <property type="entry name" value="Tyrosine_recombinase_XerCD"/>
</dbReference>
<dbReference type="InterPro" id="IPR035386">
    <property type="entry name" value="Arm-DNA-bind_5"/>
</dbReference>
<evidence type="ECO:0000256" key="1">
    <source>
        <dbReference type="ARBA" id="ARBA00008857"/>
    </source>
</evidence>
<dbReference type="Pfam" id="PF17293">
    <property type="entry name" value="Arm-DNA-bind_5"/>
    <property type="match status" value="1"/>
</dbReference>
<evidence type="ECO:0000313" key="5">
    <source>
        <dbReference type="EMBL" id="BCI64893.1"/>
    </source>
</evidence>
<accession>A0A7G1I0X7</accession>
<dbReference type="GO" id="GO:0015074">
    <property type="term" value="P:DNA integration"/>
    <property type="evidence" value="ECO:0007669"/>
    <property type="project" value="InterPro"/>
</dbReference>
<sequence>MAKNSIKVTDNPKLLKKVLSDGNYSLYLDFYLGRINVTDPITGEIKSKVQRKREFLKLTLYSKPKTMFEKQSNKDTLELAMRIRAEREKALKENRYGYKIKKVKNVNFINYFSVYYEKYDKKDKRLVKGAFCRFKDFLKEYYPKNQDMILPEQINKEFVERFVSYLQSRSKGEGASNYYTKFKMCMKNAYENGIIRKNPCTGVVCRIDKGILRKDVLSLAEQELLIKTTYKGQNQEIRKAFIFCLYTGMRFCDVKELKYSNIDYGHRLLSFEQLKTKGHSANSGVVIPLNDSLLSLVGTPPEDRNGVIQPNNYIFHLPSHTMCLKALRHWTEKAGITKHITWHCARHSFAVNILGNGANIKTVASLLGHSGLKHTEKYTRAVDELKEAAINSLPDFKL</sequence>
<dbReference type="RefSeq" id="WP_200755243.1">
    <property type="nucleotide sequence ID" value="NZ_AP023322.1"/>
</dbReference>
<dbReference type="InterPro" id="IPR002104">
    <property type="entry name" value="Integrase_catalytic"/>
</dbReference>
<name>A0A7G1I0X7_9BACT</name>
<dbReference type="KEGG" id="copr:Cop2CBH44_32460"/>
<dbReference type="InterPro" id="IPR025269">
    <property type="entry name" value="SAM-like_dom"/>
</dbReference>
<dbReference type="GO" id="GO:0003677">
    <property type="term" value="F:DNA binding"/>
    <property type="evidence" value="ECO:0007669"/>
    <property type="project" value="UniProtKB-KW"/>
</dbReference>
<keyword evidence="2" id="KW-0238">DNA-binding</keyword>
<gene>
    <name evidence="5" type="ORF">Cop2CBH44_32460</name>
</gene>
<dbReference type="PROSITE" id="PS51898">
    <property type="entry name" value="TYR_RECOMBINASE"/>
    <property type="match status" value="1"/>
</dbReference>
<dbReference type="EMBL" id="AP023322">
    <property type="protein sequence ID" value="BCI64893.1"/>
    <property type="molecule type" value="Genomic_DNA"/>
</dbReference>
<feature type="domain" description="Tyr recombinase" evidence="4">
    <location>
        <begin position="212"/>
        <end position="391"/>
    </location>
</feature>
<comment type="similarity">
    <text evidence="1">Belongs to the 'phage' integrase family.</text>
</comment>
<keyword evidence="3" id="KW-0233">DNA recombination</keyword>
<dbReference type="PANTHER" id="PTHR30349:SF64">
    <property type="entry name" value="PROPHAGE INTEGRASE INTD-RELATED"/>
    <property type="match status" value="1"/>
</dbReference>
<evidence type="ECO:0000259" key="4">
    <source>
        <dbReference type="PROSITE" id="PS51898"/>
    </source>
</evidence>
<protein>
    <recommendedName>
        <fullName evidence="4">Tyr recombinase domain-containing protein</fullName>
    </recommendedName>
</protein>
<reference evidence="6" key="1">
    <citation type="submission" date="2020-07" db="EMBL/GenBank/DDBJ databases">
        <title>Complete genome sequencing of Coprobacter sp. strain 2CBH44.</title>
        <authorList>
            <person name="Sakamoto M."/>
            <person name="Murakami T."/>
            <person name="Mori H."/>
        </authorList>
    </citation>
    <scope>NUCLEOTIDE SEQUENCE [LARGE SCALE GENOMIC DNA]</scope>
    <source>
        <strain evidence="6">2CBH44</strain>
    </source>
</reference>
<dbReference type="InterPro" id="IPR010998">
    <property type="entry name" value="Integrase_recombinase_N"/>
</dbReference>
<evidence type="ECO:0000256" key="2">
    <source>
        <dbReference type="ARBA" id="ARBA00023125"/>
    </source>
</evidence>
<evidence type="ECO:0000256" key="3">
    <source>
        <dbReference type="ARBA" id="ARBA00023172"/>
    </source>
</evidence>
<organism evidence="5 6">
    <name type="scientific">Coprobacter secundus subsp. similis</name>
    <dbReference type="NCBI Taxonomy" id="2751153"/>
    <lineage>
        <taxon>Bacteria</taxon>
        <taxon>Pseudomonadati</taxon>
        <taxon>Bacteroidota</taxon>
        <taxon>Bacteroidia</taxon>
        <taxon>Bacteroidales</taxon>
        <taxon>Barnesiellaceae</taxon>
        <taxon>Coprobacter</taxon>
    </lineage>
</organism>
<proteinExistence type="inferred from homology"/>